<dbReference type="EMBL" id="CP002838">
    <property type="protein sequence ID" value="AEM38478.1"/>
    <property type="molecule type" value="Genomic_DNA"/>
</dbReference>
<evidence type="ECO:0000256" key="5">
    <source>
        <dbReference type="ARBA" id="ARBA00023136"/>
    </source>
</evidence>
<dbReference type="InterPro" id="IPR036259">
    <property type="entry name" value="MFS_trans_sf"/>
</dbReference>
<keyword evidence="5 6" id="KW-0472">Membrane</keyword>
<feature type="transmembrane region" description="Helical" evidence="6">
    <location>
        <begin position="160"/>
        <end position="180"/>
    </location>
</feature>
<organism evidence="7 8">
    <name type="scientific">Pyrolobus fumarii (strain DSM 11204 / 1A)</name>
    <dbReference type="NCBI Taxonomy" id="694429"/>
    <lineage>
        <taxon>Archaea</taxon>
        <taxon>Thermoproteota</taxon>
        <taxon>Thermoprotei</taxon>
        <taxon>Desulfurococcales</taxon>
        <taxon>Pyrodictiaceae</taxon>
        <taxon>Pyrolobus</taxon>
    </lineage>
</organism>
<dbReference type="InParanoid" id="G0EH28"/>
<proteinExistence type="predicted"/>
<dbReference type="HOGENOM" id="CLU_040020_3_0_2"/>
<gene>
    <name evidence="7" type="ordered locus">Pyrfu_0609</name>
</gene>
<evidence type="ECO:0000313" key="7">
    <source>
        <dbReference type="EMBL" id="AEM38478.1"/>
    </source>
</evidence>
<dbReference type="PANTHER" id="PTHR42688">
    <property type="entry name" value="CONSERVED PROTEIN"/>
    <property type="match status" value="1"/>
</dbReference>
<dbReference type="eggNOG" id="arCOG00130">
    <property type="taxonomic scope" value="Archaea"/>
</dbReference>
<evidence type="ECO:0000256" key="6">
    <source>
        <dbReference type="SAM" id="Phobius"/>
    </source>
</evidence>
<evidence type="ECO:0000256" key="3">
    <source>
        <dbReference type="ARBA" id="ARBA00022692"/>
    </source>
</evidence>
<dbReference type="KEGG" id="pfm:Pyrfu_0609"/>
<feature type="transmembrane region" description="Helical" evidence="6">
    <location>
        <begin position="78"/>
        <end position="105"/>
    </location>
</feature>
<feature type="transmembrane region" description="Helical" evidence="6">
    <location>
        <begin position="227"/>
        <end position="246"/>
    </location>
</feature>
<evidence type="ECO:0000256" key="1">
    <source>
        <dbReference type="ARBA" id="ARBA00004651"/>
    </source>
</evidence>
<comment type="subcellular location">
    <subcellularLocation>
        <location evidence="1">Cell membrane</location>
        <topology evidence="1">Multi-pass membrane protein</topology>
    </subcellularLocation>
</comment>
<evidence type="ECO:0000313" key="8">
    <source>
        <dbReference type="Proteomes" id="UP000001037"/>
    </source>
</evidence>
<feature type="transmembrane region" description="Helical" evidence="6">
    <location>
        <begin position="278"/>
        <end position="298"/>
    </location>
</feature>
<keyword evidence="4 6" id="KW-1133">Transmembrane helix</keyword>
<accession>G0EH28</accession>
<keyword evidence="3 6" id="KW-0812">Transmembrane</keyword>
<protein>
    <submittedName>
        <fullName evidence="7">Major facilitator superfamily MFS_1</fullName>
    </submittedName>
</protein>
<sequence>MRVSRWVLALLFFGLTSLLADVCYEGFRGILGPLAFEKGGSWTDLGLVLAEAELINWGLRLPAAIIADRLAAWWSLTILGYALTPVGVAVALAGGLGGVALGVALERLGKTLRAPARDALLSGLSGRRGLVYAVHEVMDQVGAVTGPLLAYYAIATGRVWLILVPGMASVAAILAARAVYPGAPSPRGHPQLSLHARFALLGATSLLLPHPVVIAAAAAAATGDAGAAPLAYTLAMLVDAVVALPLGKLYDTLGSASLATAPIAGIAAGVLLATGHPIAASAAAGIALAAYETVYRAYVADHAPERAAGFGALALGIGVGQATSAIIYSLLALIAYPSPG</sequence>
<dbReference type="SUPFAM" id="SSF103473">
    <property type="entry name" value="MFS general substrate transporter"/>
    <property type="match status" value="1"/>
</dbReference>
<evidence type="ECO:0000256" key="4">
    <source>
        <dbReference type="ARBA" id="ARBA00022989"/>
    </source>
</evidence>
<dbReference type="Gene3D" id="1.20.1250.20">
    <property type="entry name" value="MFS general substrate transporter like domains"/>
    <property type="match status" value="1"/>
</dbReference>
<feature type="transmembrane region" description="Helical" evidence="6">
    <location>
        <begin position="200"/>
        <end position="221"/>
    </location>
</feature>
<dbReference type="GO" id="GO:0005886">
    <property type="term" value="C:plasma membrane"/>
    <property type="evidence" value="ECO:0007669"/>
    <property type="project" value="UniProtKB-SubCell"/>
</dbReference>
<evidence type="ECO:0000256" key="2">
    <source>
        <dbReference type="ARBA" id="ARBA00022475"/>
    </source>
</evidence>
<feature type="transmembrane region" description="Helical" evidence="6">
    <location>
        <begin position="310"/>
        <end position="336"/>
    </location>
</feature>
<reference evidence="7 8" key="1">
    <citation type="journal article" date="2011" name="Stand. Genomic Sci.">
        <title>Complete genome sequence of the hyperthermophilic chemolithoautotroph Pyrolobus fumarii type strain (1A).</title>
        <authorList>
            <person name="Anderson I."/>
            <person name="Goker M."/>
            <person name="Nolan M."/>
            <person name="Lucas S."/>
            <person name="Hammon N."/>
            <person name="Deshpande S."/>
            <person name="Cheng J.F."/>
            <person name="Tapia R."/>
            <person name="Han C."/>
            <person name="Goodwin L."/>
            <person name="Pitluck S."/>
            <person name="Huntemann M."/>
            <person name="Liolios K."/>
            <person name="Ivanova N."/>
            <person name="Pagani I."/>
            <person name="Mavromatis K."/>
            <person name="Ovchinikova G."/>
            <person name="Pati A."/>
            <person name="Chen A."/>
            <person name="Palaniappan K."/>
            <person name="Land M."/>
            <person name="Hauser L."/>
            <person name="Brambilla E.M."/>
            <person name="Huber H."/>
            <person name="Yasawong M."/>
            <person name="Rohde M."/>
            <person name="Spring S."/>
            <person name="Abt B."/>
            <person name="Sikorski J."/>
            <person name="Wirth R."/>
            <person name="Detter J.C."/>
            <person name="Woyke T."/>
            <person name="Bristow J."/>
            <person name="Eisen J.A."/>
            <person name="Markowitz V."/>
            <person name="Hugenholtz P."/>
            <person name="Kyrpides N.C."/>
            <person name="Klenk H.P."/>
            <person name="Lapidus A."/>
        </authorList>
    </citation>
    <scope>NUCLEOTIDE SEQUENCE [LARGE SCALE GENOMIC DNA]</scope>
    <source>
        <strain evidence="8">DSM 11204 / 1A</strain>
    </source>
</reference>
<keyword evidence="2" id="KW-1003">Cell membrane</keyword>
<dbReference type="Proteomes" id="UP000001037">
    <property type="component" value="Chromosome"/>
</dbReference>
<keyword evidence="8" id="KW-1185">Reference proteome</keyword>
<dbReference type="InterPro" id="IPR052425">
    <property type="entry name" value="Uncharacterized_MFS-type"/>
</dbReference>
<name>G0EH28_PYRF1</name>
<dbReference type="PANTHER" id="PTHR42688:SF1">
    <property type="entry name" value="BLR5212 PROTEIN"/>
    <property type="match status" value="1"/>
</dbReference>
<dbReference type="AlphaFoldDB" id="G0EH28"/>